<organism evidence="2">
    <name type="scientific">freshwater metagenome</name>
    <dbReference type="NCBI Taxonomy" id="449393"/>
    <lineage>
        <taxon>unclassified sequences</taxon>
        <taxon>metagenomes</taxon>
        <taxon>ecological metagenomes</taxon>
    </lineage>
</organism>
<feature type="region of interest" description="Disordered" evidence="1">
    <location>
        <begin position="16"/>
        <end position="35"/>
    </location>
</feature>
<evidence type="ECO:0000313" key="2">
    <source>
        <dbReference type="EMBL" id="CAB4541089.1"/>
    </source>
</evidence>
<accession>A0A6J6BRX8</accession>
<sequence>MMSSALVSAYKLPALPKGDRTASTRTTRSLIADSY</sequence>
<evidence type="ECO:0000256" key="1">
    <source>
        <dbReference type="SAM" id="MobiDB-lite"/>
    </source>
</evidence>
<dbReference type="EMBL" id="CAEZSJ010000086">
    <property type="protein sequence ID" value="CAB4541089.1"/>
    <property type="molecule type" value="Genomic_DNA"/>
</dbReference>
<gene>
    <name evidence="2" type="ORF">UFOPK1425_00558</name>
</gene>
<dbReference type="AlphaFoldDB" id="A0A6J6BRX8"/>
<reference evidence="2" key="1">
    <citation type="submission" date="2020-05" db="EMBL/GenBank/DDBJ databases">
        <authorList>
            <person name="Chiriac C."/>
            <person name="Salcher M."/>
            <person name="Ghai R."/>
            <person name="Kavagutti S V."/>
        </authorList>
    </citation>
    <scope>NUCLEOTIDE SEQUENCE</scope>
</reference>
<name>A0A6J6BRX8_9ZZZZ</name>
<protein>
    <submittedName>
        <fullName evidence="2">Unannotated protein</fullName>
    </submittedName>
</protein>
<proteinExistence type="predicted"/>